<accession>E1ZKE6</accession>
<name>E1ZKE6_CHLVA</name>
<dbReference type="PANTHER" id="PTHR45431">
    <property type="entry name" value="RHODANESE-LIKE DOMAIN-CONTAINING PROTEIN 15, CHLOROPLASTIC"/>
    <property type="match status" value="1"/>
</dbReference>
<dbReference type="OMA" id="SHMVVTC"/>
<protein>
    <recommendedName>
        <fullName evidence="1">Rhodanese domain-containing protein</fullName>
    </recommendedName>
</protein>
<dbReference type="InterPro" id="IPR052367">
    <property type="entry name" value="Thiosulfate_ST/Rhodanese-like"/>
</dbReference>
<dbReference type="SUPFAM" id="SSF52821">
    <property type="entry name" value="Rhodanese/Cell cycle control phosphatase"/>
    <property type="match status" value="1"/>
</dbReference>
<dbReference type="AlphaFoldDB" id="E1ZKE6"/>
<dbReference type="InterPro" id="IPR036873">
    <property type="entry name" value="Rhodanese-like_dom_sf"/>
</dbReference>
<keyword evidence="3" id="KW-1185">Reference proteome</keyword>
<dbReference type="KEGG" id="cvr:CHLNCDRAFT_136465"/>
<gene>
    <name evidence="2" type="ORF">CHLNCDRAFT_136465</name>
</gene>
<dbReference type="Proteomes" id="UP000008141">
    <property type="component" value="Unassembled WGS sequence"/>
</dbReference>
<dbReference type="PANTHER" id="PTHR45431:SF3">
    <property type="entry name" value="RHODANESE-LIKE DOMAIN-CONTAINING PROTEIN 15, CHLOROPLASTIC"/>
    <property type="match status" value="1"/>
</dbReference>
<dbReference type="GeneID" id="17353052"/>
<dbReference type="CDD" id="cd00158">
    <property type="entry name" value="RHOD"/>
    <property type="match status" value="1"/>
</dbReference>
<dbReference type="eggNOG" id="KOG1530">
    <property type="taxonomic scope" value="Eukaryota"/>
</dbReference>
<proteinExistence type="predicted"/>
<dbReference type="EMBL" id="GL433850">
    <property type="protein sequence ID" value="EFN53793.1"/>
    <property type="molecule type" value="Genomic_DNA"/>
</dbReference>
<evidence type="ECO:0000259" key="1">
    <source>
        <dbReference type="PROSITE" id="PS50206"/>
    </source>
</evidence>
<reference evidence="2 3" key="1">
    <citation type="journal article" date="2010" name="Plant Cell">
        <title>The Chlorella variabilis NC64A genome reveals adaptation to photosymbiosis, coevolution with viruses, and cryptic sex.</title>
        <authorList>
            <person name="Blanc G."/>
            <person name="Duncan G."/>
            <person name="Agarkova I."/>
            <person name="Borodovsky M."/>
            <person name="Gurnon J."/>
            <person name="Kuo A."/>
            <person name="Lindquist E."/>
            <person name="Lucas S."/>
            <person name="Pangilinan J."/>
            <person name="Polle J."/>
            <person name="Salamov A."/>
            <person name="Terry A."/>
            <person name="Yamada T."/>
            <person name="Dunigan D.D."/>
            <person name="Grigoriev I.V."/>
            <person name="Claverie J.M."/>
            <person name="Van Etten J.L."/>
        </authorList>
    </citation>
    <scope>NUCLEOTIDE SEQUENCE [LARGE SCALE GENOMIC DNA]</scope>
    <source>
        <strain evidence="2 3">NC64A</strain>
    </source>
</reference>
<sequence length="108" mass="11130">MAEQAQRYESVDAESAGSLVSKSGYVLLDVRTPEEFSSGHAPGAVNIPFMVRQSFPDASGSHMVVTCGGGTRGTSAATTIAEAGYSSVLCMPGGMKAWEARGLPTTAE</sequence>
<dbReference type="Pfam" id="PF00581">
    <property type="entry name" value="Rhodanese"/>
    <property type="match status" value="1"/>
</dbReference>
<organism evidence="3">
    <name type="scientific">Chlorella variabilis</name>
    <name type="common">Green alga</name>
    <dbReference type="NCBI Taxonomy" id="554065"/>
    <lineage>
        <taxon>Eukaryota</taxon>
        <taxon>Viridiplantae</taxon>
        <taxon>Chlorophyta</taxon>
        <taxon>core chlorophytes</taxon>
        <taxon>Trebouxiophyceae</taxon>
        <taxon>Chlorellales</taxon>
        <taxon>Chlorellaceae</taxon>
        <taxon>Chlorella clade</taxon>
        <taxon>Chlorella</taxon>
    </lineage>
</organism>
<feature type="domain" description="Rhodanese" evidence="1">
    <location>
        <begin position="21"/>
        <end position="107"/>
    </location>
</feature>
<dbReference type="InterPro" id="IPR001763">
    <property type="entry name" value="Rhodanese-like_dom"/>
</dbReference>
<dbReference type="Gene3D" id="3.40.250.10">
    <property type="entry name" value="Rhodanese-like domain"/>
    <property type="match status" value="1"/>
</dbReference>
<dbReference type="PROSITE" id="PS50206">
    <property type="entry name" value="RHODANESE_3"/>
    <property type="match status" value="1"/>
</dbReference>
<dbReference type="InParanoid" id="E1ZKE6"/>
<dbReference type="OrthoDB" id="566238at2759"/>
<dbReference type="SMART" id="SM00450">
    <property type="entry name" value="RHOD"/>
    <property type="match status" value="1"/>
</dbReference>
<dbReference type="STRING" id="554065.E1ZKE6"/>
<dbReference type="RefSeq" id="XP_005845895.1">
    <property type="nucleotide sequence ID" value="XM_005845833.1"/>
</dbReference>
<evidence type="ECO:0000313" key="2">
    <source>
        <dbReference type="EMBL" id="EFN53793.1"/>
    </source>
</evidence>
<evidence type="ECO:0000313" key="3">
    <source>
        <dbReference type="Proteomes" id="UP000008141"/>
    </source>
</evidence>